<comment type="caution">
    <text evidence="2">The sequence shown here is derived from an EMBL/GenBank/DDBJ whole genome shotgun (WGS) entry which is preliminary data.</text>
</comment>
<feature type="region of interest" description="Disordered" evidence="1">
    <location>
        <begin position="180"/>
        <end position="203"/>
    </location>
</feature>
<proteinExistence type="predicted"/>
<feature type="compositionally biased region" description="Low complexity" evidence="1">
    <location>
        <begin position="407"/>
        <end position="418"/>
    </location>
</feature>
<evidence type="ECO:0000256" key="1">
    <source>
        <dbReference type="SAM" id="MobiDB-lite"/>
    </source>
</evidence>
<evidence type="ECO:0000313" key="2">
    <source>
        <dbReference type="EMBL" id="CAE6519091.1"/>
    </source>
</evidence>
<dbReference type="AlphaFoldDB" id="A0A8H3D9P9"/>
<protein>
    <submittedName>
        <fullName evidence="2">Uncharacterized protein</fullName>
    </submittedName>
</protein>
<name>A0A8H3D9P9_9AGAM</name>
<dbReference type="Proteomes" id="UP000663850">
    <property type="component" value="Unassembled WGS sequence"/>
</dbReference>
<feature type="region of interest" description="Disordered" evidence="1">
    <location>
        <begin position="454"/>
        <end position="522"/>
    </location>
</feature>
<organism evidence="2 3">
    <name type="scientific">Rhizoctonia solani</name>
    <dbReference type="NCBI Taxonomy" id="456999"/>
    <lineage>
        <taxon>Eukaryota</taxon>
        <taxon>Fungi</taxon>
        <taxon>Dikarya</taxon>
        <taxon>Basidiomycota</taxon>
        <taxon>Agaricomycotina</taxon>
        <taxon>Agaricomycetes</taxon>
        <taxon>Cantharellales</taxon>
        <taxon>Ceratobasidiaceae</taxon>
        <taxon>Rhizoctonia</taxon>
    </lineage>
</organism>
<sequence>MHEENQLSTASAMMFATAVNSQAPANTNLLVGENSPHRPFIARMGSTRPCPSPPNDPAPKRQITSWPGHVPNLTSSEPNQRLTAPTANFPLPQLPIWSYPLTAYGATNAHTGPLVDPINPAAWNVTALTNGATTHVSETLHRPLPPSGPSAYFLSSSHHNATPHHLSHYWPVGTPSESLSLRSLQDPSLNRPPPPPSTSPFSDAVASAPVNKPIYSSARFSPLPLISANFLPEHTLDLELMRSRSGMSWANWELQIILFKLLGPDAQVHFILTLLREPRRTANESELNPVWCQLSAMSFRGARTVAAVLARWGALVDTCKVILYFAEESGLNLYSPEFLDVEIFVNEVVAMWRRRVPEGKSWGMDLKLKPADVAAWTHDPKNGWFAMMYRRLRESNVPLPLMELSQPVPNSCPPSSSSQRLKGGRPTQSLSEGCSPLHSLSGVYAPVPQRRVSTAVSNSGIGPHPSSLRVLSPHHIRSASRQSNDPGLGHQAHPSQAAQSSIAPDDTAENNGPRPPVPEGYSRGWEMLRNQHVLSSASTSVANAKAKWINSQAIGNCAEMLDRLLERAENARERRLQLAYTFSQNAPATSAVLQHLDNWVYENYFTVRPLDELEGFITRVGLIPAANTEPDEVQAAPTPPEPLLTLPDHYTHIDGIHR</sequence>
<evidence type="ECO:0000313" key="3">
    <source>
        <dbReference type="Proteomes" id="UP000663850"/>
    </source>
</evidence>
<dbReference type="EMBL" id="CAJMWZ010006273">
    <property type="protein sequence ID" value="CAE6519091.1"/>
    <property type="molecule type" value="Genomic_DNA"/>
</dbReference>
<feature type="compositionally biased region" description="Polar residues" evidence="1">
    <location>
        <begin position="493"/>
        <end position="502"/>
    </location>
</feature>
<reference evidence="2" key="1">
    <citation type="submission" date="2021-01" db="EMBL/GenBank/DDBJ databases">
        <authorList>
            <person name="Kaushik A."/>
        </authorList>
    </citation>
    <scope>NUCLEOTIDE SEQUENCE</scope>
    <source>
        <strain evidence="2">Type strain: AG8-Rh-89/</strain>
    </source>
</reference>
<gene>
    <name evidence="2" type="ORF">RDB_LOCUS115645</name>
</gene>
<accession>A0A8H3D9P9</accession>
<feature type="region of interest" description="Disordered" evidence="1">
    <location>
        <begin position="407"/>
        <end position="434"/>
    </location>
</feature>